<dbReference type="AlphaFoldDB" id="A0A8H4RPJ1"/>
<proteinExistence type="predicted"/>
<keyword evidence="2" id="KW-1185">Reference proteome</keyword>
<protein>
    <submittedName>
        <fullName evidence="1">Uncharacterized protein</fullName>
    </submittedName>
</protein>
<evidence type="ECO:0000313" key="1">
    <source>
        <dbReference type="EMBL" id="KAF4632620.1"/>
    </source>
</evidence>
<sequence>MGNFASKEVPLTISYPGSFGSKKVVELPLLETRHTATTIQKSYDFSILPKIIEEMAKEGKTGPIKVDFTANSMRLIASAPGSKPVTLAFTSLLLSGAFVFAINGKSFADAITRAGHARAANTLSQAGYSNQATIQLLNPHILAKKADIGEIRPDVSIAGRIQARIKSQAQS</sequence>
<gene>
    <name evidence="1" type="ORF">G7Y89_g5500</name>
</gene>
<reference evidence="1 2" key="1">
    <citation type="submission" date="2020-03" db="EMBL/GenBank/DDBJ databases">
        <title>Draft Genome Sequence of Cudoniella acicularis.</title>
        <authorList>
            <person name="Buettner E."/>
            <person name="Kellner H."/>
        </authorList>
    </citation>
    <scope>NUCLEOTIDE SEQUENCE [LARGE SCALE GENOMIC DNA]</scope>
    <source>
        <strain evidence="1 2">DSM 108380</strain>
    </source>
</reference>
<name>A0A8H4RPJ1_9HELO</name>
<accession>A0A8H4RPJ1</accession>
<evidence type="ECO:0000313" key="2">
    <source>
        <dbReference type="Proteomes" id="UP000566819"/>
    </source>
</evidence>
<dbReference type="Proteomes" id="UP000566819">
    <property type="component" value="Unassembled WGS sequence"/>
</dbReference>
<dbReference type="EMBL" id="JAAMPI010000330">
    <property type="protein sequence ID" value="KAF4632620.1"/>
    <property type="molecule type" value="Genomic_DNA"/>
</dbReference>
<comment type="caution">
    <text evidence="1">The sequence shown here is derived from an EMBL/GenBank/DDBJ whole genome shotgun (WGS) entry which is preliminary data.</text>
</comment>
<organism evidence="1 2">
    <name type="scientific">Cudoniella acicularis</name>
    <dbReference type="NCBI Taxonomy" id="354080"/>
    <lineage>
        <taxon>Eukaryota</taxon>
        <taxon>Fungi</taxon>
        <taxon>Dikarya</taxon>
        <taxon>Ascomycota</taxon>
        <taxon>Pezizomycotina</taxon>
        <taxon>Leotiomycetes</taxon>
        <taxon>Helotiales</taxon>
        <taxon>Tricladiaceae</taxon>
        <taxon>Cudoniella</taxon>
    </lineage>
</organism>